<dbReference type="Proteomes" id="UP000770015">
    <property type="component" value="Unassembled WGS sequence"/>
</dbReference>
<keyword evidence="2" id="KW-1185">Reference proteome</keyword>
<protein>
    <submittedName>
        <fullName evidence="1">Uncharacterized protein</fullName>
    </submittedName>
</protein>
<organism evidence="1 2">
    <name type="scientific">Plectosphaerella plurivora</name>
    <dbReference type="NCBI Taxonomy" id="936078"/>
    <lineage>
        <taxon>Eukaryota</taxon>
        <taxon>Fungi</taxon>
        <taxon>Dikarya</taxon>
        <taxon>Ascomycota</taxon>
        <taxon>Pezizomycotina</taxon>
        <taxon>Sordariomycetes</taxon>
        <taxon>Hypocreomycetidae</taxon>
        <taxon>Glomerellales</taxon>
        <taxon>Plectosphaerellaceae</taxon>
        <taxon>Plectosphaerella</taxon>
    </lineage>
</organism>
<dbReference type="EMBL" id="JAGSXJ010000030">
    <property type="protein sequence ID" value="KAH6670260.1"/>
    <property type="molecule type" value="Genomic_DNA"/>
</dbReference>
<dbReference type="AlphaFoldDB" id="A0A9P8V340"/>
<evidence type="ECO:0000313" key="1">
    <source>
        <dbReference type="EMBL" id="KAH6670260.1"/>
    </source>
</evidence>
<gene>
    <name evidence="1" type="ORF">F5X68DRAFT_265019</name>
</gene>
<reference evidence="1" key="1">
    <citation type="journal article" date="2021" name="Nat. Commun.">
        <title>Genetic determinants of endophytism in the Arabidopsis root mycobiome.</title>
        <authorList>
            <person name="Mesny F."/>
            <person name="Miyauchi S."/>
            <person name="Thiergart T."/>
            <person name="Pickel B."/>
            <person name="Atanasova L."/>
            <person name="Karlsson M."/>
            <person name="Huettel B."/>
            <person name="Barry K.W."/>
            <person name="Haridas S."/>
            <person name="Chen C."/>
            <person name="Bauer D."/>
            <person name="Andreopoulos W."/>
            <person name="Pangilinan J."/>
            <person name="LaButti K."/>
            <person name="Riley R."/>
            <person name="Lipzen A."/>
            <person name="Clum A."/>
            <person name="Drula E."/>
            <person name="Henrissat B."/>
            <person name="Kohler A."/>
            <person name="Grigoriev I.V."/>
            <person name="Martin F.M."/>
            <person name="Hacquard S."/>
        </authorList>
    </citation>
    <scope>NUCLEOTIDE SEQUENCE</scope>
    <source>
        <strain evidence="1">MPI-SDFR-AT-0117</strain>
    </source>
</reference>
<comment type="caution">
    <text evidence="1">The sequence shown here is derived from an EMBL/GenBank/DDBJ whole genome shotgun (WGS) entry which is preliminary data.</text>
</comment>
<sequence>MADPVHQLINTKCSFGCEPVVTDWDHFHVGPQCGLCGDLFKLGEEIVCFAAPHASVSFAYGNKYTTFGRMPAPNNPSNLQTNPVFCHECSESPAPRTVHPFCLELYLSLSKSSPTRVCRLWHILESRFIYDRAPSLQLPPQRDLERIAEVAGRFEGTQGLVKLPQELRDIIAAFLCHDSSLVARLSAIVDVVRQADQHQDAQYETVKLETIQRWRRGKAPTFLEEVNLRNGRLTTHSLVCVDWQGILSIDLEERNIEDDHSKDNTSSASTKITTRNATSTFNRLLHDWRDDDVEWIYVPISSRVRAFGVRKYEGKVIGYTIDMGHKDLVYVGGNTSSQDAEDITYNTPPGSGLVLSPASRAWYYGATHPSRRGERQGAEILSVYGAASQWDPDDERLPTLWEVINPVEVEEFCFSQVYLTRQITGIYIYFDEATGLCRGLIFENRDGSKMAMGSCRVGVDDPVFCPGLDSIKFALFREESLHPDSPGGTSWAQQNFLERGESKSCTVVCPIQGHKSFENHHSPIREHLWQFFEPGDTLLMWFSQHNMALQRVPEDELLNPF</sequence>
<evidence type="ECO:0000313" key="2">
    <source>
        <dbReference type="Proteomes" id="UP000770015"/>
    </source>
</evidence>
<dbReference type="OrthoDB" id="4763081at2759"/>
<name>A0A9P8V340_9PEZI</name>
<accession>A0A9P8V340</accession>
<proteinExistence type="predicted"/>